<gene>
    <name evidence="2" type="ORF">METZ01_LOCUS356394</name>
</gene>
<name>A0A382S171_9ZZZZ</name>
<reference evidence="2" key="1">
    <citation type="submission" date="2018-05" db="EMBL/GenBank/DDBJ databases">
        <authorList>
            <person name="Lanie J.A."/>
            <person name="Ng W.-L."/>
            <person name="Kazmierczak K.M."/>
            <person name="Andrzejewski T.M."/>
            <person name="Davidsen T.M."/>
            <person name="Wayne K.J."/>
            <person name="Tettelin H."/>
            <person name="Glass J.I."/>
            <person name="Rusch D."/>
            <person name="Podicherti R."/>
            <person name="Tsui H.-C.T."/>
            <person name="Winkler M.E."/>
        </authorList>
    </citation>
    <scope>NUCLEOTIDE SEQUENCE</scope>
</reference>
<keyword evidence="1" id="KW-0812">Transmembrane</keyword>
<dbReference type="AlphaFoldDB" id="A0A382S171"/>
<sequence>MQKTDKRYLSISQKSNCSIGGIPIVQSMKIFLIVWGIMFLLSGCVSVNTKIV</sequence>
<accession>A0A382S171</accession>
<dbReference type="EMBL" id="UINC01125599">
    <property type="protein sequence ID" value="SVD03540.1"/>
    <property type="molecule type" value="Genomic_DNA"/>
</dbReference>
<organism evidence="2">
    <name type="scientific">marine metagenome</name>
    <dbReference type="NCBI Taxonomy" id="408172"/>
    <lineage>
        <taxon>unclassified sequences</taxon>
        <taxon>metagenomes</taxon>
        <taxon>ecological metagenomes</taxon>
    </lineage>
</organism>
<keyword evidence="1" id="KW-0472">Membrane</keyword>
<evidence type="ECO:0000256" key="1">
    <source>
        <dbReference type="SAM" id="Phobius"/>
    </source>
</evidence>
<feature type="transmembrane region" description="Helical" evidence="1">
    <location>
        <begin position="30"/>
        <end position="49"/>
    </location>
</feature>
<feature type="non-terminal residue" evidence="2">
    <location>
        <position position="52"/>
    </location>
</feature>
<proteinExistence type="predicted"/>
<evidence type="ECO:0000313" key="2">
    <source>
        <dbReference type="EMBL" id="SVD03540.1"/>
    </source>
</evidence>
<protein>
    <submittedName>
        <fullName evidence="2">Uncharacterized protein</fullName>
    </submittedName>
</protein>
<keyword evidence="1" id="KW-1133">Transmembrane helix</keyword>